<evidence type="ECO:0000313" key="11">
    <source>
        <dbReference type="EnsemblPlants" id="QL02p092092:mrna"/>
    </source>
</evidence>
<dbReference type="Gramene" id="QL02p092092:mrna">
    <property type="protein sequence ID" value="QL02p092092:mrna"/>
    <property type="gene ID" value="QL02p092092"/>
</dbReference>
<keyword evidence="6" id="KW-0472">Membrane</keyword>
<evidence type="ECO:0000259" key="9">
    <source>
        <dbReference type="Pfam" id="PF13839"/>
    </source>
</evidence>
<feature type="compositionally biased region" description="Polar residues" evidence="7">
    <location>
        <begin position="315"/>
        <end position="344"/>
    </location>
</feature>
<dbReference type="InterPro" id="IPR029962">
    <property type="entry name" value="TBL"/>
</dbReference>
<evidence type="ECO:0000256" key="3">
    <source>
        <dbReference type="ARBA" id="ARBA00022692"/>
    </source>
</evidence>
<dbReference type="EnsemblPlants" id="QL02p092092:mrna">
    <property type="protein sequence ID" value="QL02p092092:mrna"/>
    <property type="gene ID" value="QL02p092092"/>
</dbReference>
<dbReference type="GO" id="GO:0005794">
    <property type="term" value="C:Golgi apparatus"/>
    <property type="evidence" value="ECO:0007669"/>
    <property type="project" value="TreeGrafter"/>
</dbReference>
<reference evidence="11" key="2">
    <citation type="submission" date="2021-01" db="UniProtKB">
        <authorList>
            <consortium name="EnsemblPlants"/>
        </authorList>
    </citation>
    <scope>IDENTIFICATION</scope>
</reference>
<dbReference type="PANTHER" id="PTHR32285:SF58">
    <property type="entry name" value="PROTEIN TRICHOME BIREFRINGENCE-LIKE 41"/>
    <property type="match status" value="1"/>
</dbReference>
<protein>
    <recommendedName>
        <fullName evidence="13">Trichome birefringence-like N-terminal domain-containing protein</fullName>
    </recommendedName>
</protein>
<evidence type="ECO:0000256" key="7">
    <source>
        <dbReference type="SAM" id="MobiDB-lite"/>
    </source>
</evidence>
<dbReference type="InterPro" id="IPR026057">
    <property type="entry name" value="TBL_C"/>
</dbReference>
<dbReference type="GO" id="GO:0016020">
    <property type="term" value="C:membrane"/>
    <property type="evidence" value="ECO:0007669"/>
    <property type="project" value="UniProtKB-SubCell"/>
</dbReference>
<evidence type="ECO:0000256" key="4">
    <source>
        <dbReference type="ARBA" id="ARBA00022968"/>
    </source>
</evidence>
<feature type="signal peptide" evidence="8">
    <location>
        <begin position="1"/>
        <end position="28"/>
    </location>
</feature>
<evidence type="ECO:0000256" key="6">
    <source>
        <dbReference type="ARBA" id="ARBA00023136"/>
    </source>
</evidence>
<dbReference type="InParanoid" id="A0A7N2L1F6"/>
<comment type="similarity">
    <text evidence="2">Belongs to the PC-esterase family. TBL subfamily.</text>
</comment>
<evidence type="ECO:0000259" key="10">
    <source>
        <dbReference type="Pfam" id="PF14416"/>
    </source>
</evidence>
<feature type="chain" id="PRO_5029463441" description="Trichome birefringence-like N-terminal domain-containing protein" evidence="8">
    <location>
        <begin position="29"/>
        <end position="344"/>
    </location>
</feature>
<comment type="subcellular location">
    <subcellularLocation>
        <location evidence="1">Membrane</location>
        <topology evidence="1">Single-pass membrane protein</topology>
    </subcellularLocation>
</comment>
<keyword evidence="5" id="KW-1133">Transmembrane helix</keyword>
<evidence type="ECO:0000256" key="1">
    <source>
        <dbReference type="ARBA" id="ARBA00004167"/>
    </source>
</evidence>
<keyword evidence="8" id="KW-0732">Signal</keyword>
<organism evidence="11 12">
    <name type="scientific">Quercus lobata</name>
    <name type="common">Valley oak</name>
    <dbReference type="NCBI Taxonomy" id="97700"/>
    <lineage>
        <taxon>Eukaryota</taxon>
        <taxon>Viridiplantae</taxon>
        <taxon>Streptophyta</taxon>
        <taxon>Embryophyta</taxon>
        <taxon>Tracheophyta</taxon>
        <taxon>Spermatophyta</taxon>
        <taxon>Magnoliopsida</taxon>
        <taxon>eudicotyledons</taxon>
        <taxon>Gunneridae</taxon>
        <taxon>Pentapetalae</taxon>
        <taxon>rosids</taxon>
        <taxon>fabids</taxon>
        <taxon>Fagales</taxon>
        <taxon>Fagaceae</taxon>
        <taxon>Quercus</taxon>
    </lineage>
</organism>
<feature type="domain" description="Trichome birefringence-like N-terminal" evidence="10">
    <location>
        <begin position="31"/>
        <end position="83"/>
    </location>
</feature>
<dbReference type="PANTHER" id="PTHR32285">
    <property type="entry name" value="PROTEIN TRICHOME BIREFRINGENCE-LIKE 9-RELATED"/>
    <property type="match status" value="1"/>
</dbReference>
<reference evidence="12" key="1">
    <citation type="journal article" date="2016" name="G3 (Bethesda)">
        <title>First Draft Assembly and Annotation of the Genome of a California Endemic Oak Quercus lobata Nee (Fagaceae).</title>
        <authorList>
            <person name="Sork V.L."/>
            <person name="Fitz-Gibbon S.T."/>
            <person name="Puiu D."/>
            <person name="Crepeau M."/>
            <person name="Gugger P.F."/>
            <person name="Sherman R."/>
            <person name="Stevens K."/>
            <person name="Langley C.H."/>
            <person name="Pellegrini M."/>
            <person name="Salzberg S.L."/>
        </authorList>
    </citation>
    <scope>NUCLEOTIDE SEQUENCE [LARGE SCALE GENOMIC DNA]</scope>
    <source>
        <strain evidence="12">cv. SW786</strain>
    </source>
</reference>
<feature type="domain" description="Trichome birefringence-like C-terminal" evidence="9">
    <location>
        <begin position="84"/>
        <end position="142"/>
    </location>
</feature>
<dbReference type="GO" id="GO:0016413">
    <property type="term" value="F:O-acetyltransferase activity"/>
    <property type="evidence" value="ECO:0007669"/>
    <property type="project" value="InterPro"/>
</dbReference>
<accession>A0A7N2L1F6</accession>
<evidence type="ECO:0000256" key="2">
    <source>
        <dbReference type="ARBA" id="ARBA00007727"/>
    </source>
</evidence>
<dbReference type="Pfam" id="PF13839">
    <property type="entry name" value="PC-Esterase"/>
    <property type="match status" value="1"/>
</dbReference>
<sequence>MGSGVYLASFALFHAVFLHLPLHHKAEAASECDLFAGRWVVDKSYPLYNTAACPFIEREFGCQKNGRPDLDYTKYRWMPLHCDLVRFNGQDFLERFRGKSIMFVGDSLSRNQWQSLTCMLVSDVPNAKYNLTREGDVSIFAFTGGFGDAKLLPTAQSVRPIKHASGSSYAQEVHRSTRQFLISRLMRSYRLGYPKRALNDHYLRDYFNSTVYFDGMEKRNRHVCVDRSLWRSEPIKCLPLPPLYKKEERRLLFLSRIPFHLPETLKYLASLRIRFTHWFIHLIVKHFTVTTRDAKAPPLPKMPRSDKAHHGSIGTRMTKTQNQPHPSFSQNSKQGLVTSNFRRD</sequence>
<keyword evidence="4" id="KW-0735">Signal-anchor</keyword>
<keyword evidence="12" id="KW-1185">Reference proteome</keyword>
<evidence type="ECO:0000256" key="5">
    <source>
        <dbReference type="ARBA" id="ARBA00022989"/>
    </source>
</evidence>
<feature type="region of interest" description="Disordered" evidence="7">
    <location>
        <begin position="294"/>
        <end position="344"/>
    </location>
</feature>
<proteinExistence type="inferred from homology"/>
<dbReference type="InterPro" id="IPR025846">
    <property type="entry name" value="TBL_N"/>
</dbReference>
<evidence type="ECO:0000256" key="8">
    <source>
        <dbReference type="SAM" id="SignalP"/>
    </source>
</evidence>
<keyword evidence="3" id="KW-0812">Transmembrane</keyword>
<evidence type="ECO:0000313" key="12">
    <source>
        <dbReference type="Proteomes" id="UP000594261"/>
    </source>
</evidence>
<dbReference type="Proteomes" id="UP000594261">
    <property type="component" value="Chromosome 2"/>
</dbReference>
<dbReference type="AlphaFoldDB" id="A0A7N2L1F6"/>
<dbReference type="Pfam" id="PF14416">
    <property type="entry name" value="PMR5N"/>
    <property type="match status" value="1"/>
</dbReference>
<name>A0A7N2L1F6_QUELO</name>
<evidence type="ECO:0008006" key="13">
    <source>
        <dbReference type="Google" id="ProtNLM"/>
    </source>
</evidence>